<dbReference type="EMBL" id="BLBS01000050">
    <property type="protein sequence ID" value="GET91799.1"/>
    <property type="molecule type" value="Genomic_DNA"/>
</dbReference>
<organism evidence="1 2">
    <name type="scientific">Leishmania tarentolae</name>
    <name type="common">Sauroleishmania tarentolae</name>
    <dbReference type="NCBI Taxonomy" id="5689"/>
    <lineage>
        <taxon>Eukaryota</taxon>
        <taxon>Discoba</taxon>
        <taxon>Euglenozoa</taxon>
        <taxon>Kinetoplastea</taxon>
        <taxon>Metakinetoplastina</taxon>
        <taxon>Trypanosomatida</taxon>
        <taxon>Trypanosomatidae</taxon>
        <taxon>Leishmaniinae</taxon>
        <taxon>Leishmania</taxon>
        <taxon>lizard Leishmania</taxon>
    </lineage>
</organism>
<dbReference type="AlphaFoldDB" id="A0A640KWA0"/>
<reference evidence="1" key="1">
    <citation type="submission" date="2019-11" db="EMBL/GenBank/DDBJ databases">
        <title>Leishmania tarentolae CDS.</title>
        <authorList>
            <person name="Goto Y."/>
            <person name="Yamagishi J."/>
        </authorList>
    </citation>
    <scope>NUCLEOTIDE SEQUENCE [LARGE SCALE GENOMIC DNA]</scope>
    <source>
        <strain evidence="1">Parrot Tar II</strain>
    </source>
</reference>
<comment type="caution">
    <text evidence="1">The sequence shown here is derived from an EMBL/GenBank/DDBJ whole genome shotgun (WGS) entry which is preliminary data.</text>
</comment>
<protein>
    <submittedName>
        <fullName evidence="1">Uncharacterized protein</fullName>
    </submittedName>
</protein>
<gene>
    <name evidence="1" type="ORF">LtaPh_3306600</name>
</gene>
<proteinExistence type="predicted"/>
<dbReference type="Proteomes" id="UP000419144">
    <property type="component" value="Unassembled WGS sequence"/>
</dbReference>
<sequence length="426" mass="47709">MLPSTTGCSLTSSSHLLAATWENALKHFRRALLECGSPLDIEHSQRIGLLFSHYAGNTNELKRWASIFDAEAVPTTALILKALVNHGQWLTAVKLLELNKESGVVCELSEILGQCLVARGLWQQTLKITDILQRRHEVAPREKNLAIHRTSMLNTREKNDFHQMASNPAFLPEEERITYCGFVSAVARAYPSRQNWKEAVRILHDLEQLVDGDTKKKIYEYRIARLVHDGQAYRDVIEKSRHELGFLSSPSLTRSLLHCAIATSDCNLTMDCLKLLCSFGPNAISIRLFETACRLLVSSDHAWTKEDLARFESIVCENAALAKDRKLQKVLSAFCADYDLKIPVFLSSISMLASASKNTVTPSFVNSITNLDRLAGTLISHSRWEEALQVANLIRNGAAKSGNERIIIDMLRGSCSSWVKTLQLFT</sequence>
<evidence type="ECO:0000313" key="1">
    <source>
        <dbReference type="EMBL" id="GET91799.1"/>
    </source>
</evidence>
<accession>A0A640KWA0</accession>
<keyword evidence="2" id="KW-1185">Reference proteome</keyword>
<evidence type="ECO:0000313" key="2">
    <source>
        <dbReference type="Proteomes" id="UP000419144"/>
    </source>
</evidence>
<dbReference type="VEuPathDB" id="TriTrypDB:LtaPh_3306600"/>
<dbReference type="OrthoDB" id="271434at2759"/>
<name>A0A640KWA0_LEITA</name>